<organism evidence="3 4">
    <name type="scientific">Anaerotignum propionicum DSM 1682</name>
    <dbReference type="NCBI Taxonomy" id="991789"/>
    <lineage>
        <taxon>Bacteria</taxon>
        <taxon>Bacillati</taxon>
        <taxon>Bacillota</taxon>
        <taxon>Clostridia</taxon>
        <taxon>Lachnospirales</taxon>
        <taxon>Anaerotignaceae</taxon>
        <taxon>Anaerotignum</taxon>
    </lineage>
</organism>
<gene>
    <name evidence="3" type="ORF">SAMN02745151_02752</name>
</gene>
<dbReference type="Proteomes" id="UP000184204">
    <property type="component" value="Unassembled WGS sequence"/>
</dbReference>
<dbReference type="InterPro" id="IPR023010">
    <property type="entry name" value="GcvPA"/>
</dbReference>
<dbReference type="GO" id="GO:0009116">
    <property type="term" value="P:nucleoside metabolic process"/>
    <property type="evidence" value="ECO:0007669"/>
    <property type="project" value="InterPro"/>
</dbReference>
<dbReference type="Pfam" id="PF02347">
    <property type="entry name" value="GDC-P"/>
    <property type="match status" value="1"/>
</dbReference>
<reference evidence="4" key="1">
    <citation type="submission" date="2016-11" db="EMBL/GenBank/DDBJ databases">
        <authorList>
            <person name="Jaros S."/>
            <person name="Januszkiewicz K."/>
            <person name="Wedrychowicz H."/>
        </authorList>
    </citation>
    <scope>NUCLEOTIDE SEQUENCE [LARGE SCALE GENOMIC DNA]</scope>
    <source>
        <strain evidence="4">DSM 1682</strain>
    </source>
</reference>
<evidence type="ECO:0000256" key="1">
    <source>
        <dbReference type="ARBA" id="ARBA00023002"/>
    </source>
</evidence>
<proteinExistence type="predicted"/>
<dbReference type="InterPro" id="IPR015424">
    <property type="entry name" value="PyrdxlP-dep_Trfase"/>
</dbReference>
<protein>
    <submittedName>
        <fullName evidence="3">Glycine cleavage system P-protein</fullName>
    </submittedName>
</protein>
<dbReference type="Gene3D" id="3.40.640.10">
    <property type="entry name" value="Type I PLP-dependent aspartate aminotransferase-like (Major domain)"/>
    <property type="match status" value="1"/>
</dbReference>
<feature type="domain" description="Glycine cleavage system P-protein N-terminal" evidence="2">
    <location>
        <begin position="3"/>
        <end position="183"/>
    </location>
</feature>
<dbReference type="GO" id="GO:0004375">
    <property type="term" value="F:glycine dehydrogenase (decarboxylating) activity"/>
    <property type="evidence" value="ECO:0007669"/>
    <property type="project" value="InterPro"/>
</dbReference>
<evidence type="ECO:0000259" key="2">
    <source>
        <dbReference type="Pfam" id="PF02347"/>
    </source>
</evidence>
<evidence type="ECO:0000313" key="4">
    <source>
        <dbReference type="Proteomes" id="UP000184204"/>
    </source>
</evidence>
<name>A0AA94I0Y5_ANAPI</name>
<comment type="caution">
    <text evidence="3">The sequence shown here is derived from an EMBL/GenBank/DDBJ whole genome shotgun (WGS) entry which is preliminary data.</text>
</comment>
<dbReference type="PANTHER" id="PTHR42806:SF1">
    <property type="entry name" value="GLYCINE DEHYDROGENASE (DECARBOXYLATING)"/>
    <property type="match status" value="1"/>
</dbReference>
<dbReference type="AlphaFoldDB" id="A0AA94I0Y5"/>
<dbReference type="PANTHER" id="PTHR42806">
    <property type="entry name" value="GLYCINE CLEAVAGE SYSTEM P-PROTEIN"/>
    <property type="match status" value="1"/>
</dbReference>
<sequence>MGSYVPSTDLERQEMLSTFGLHSEKELFEDIPQQVRLKKELCLPEGMSELEVHRNMMGLANKNKVFTSIFRGAGAYRHFIPAIVKSVISKESLLTAYTPYQPEISQGILQSIFEYQTMICDLTGMDASNASVYDGATAAAESIMMCQERKRSKVFISKTVNPFVLDTVYTYCFGKNIELIIVPEKTA</sequence>
<keyword evidence="1" id="KW-0560">Oxidoreductase</keyword>
<accession>A0AA94I0Y5</accession>
<dbReference type="EMBL" id="FQUA01000016">
    <property type="protein sequence ID" value="SHF09026.1"/>
    <property type="molecule type" value="Genomic_DNA"/>
</dbReference>
<dbReference type="InterPro" id="IPR049315">
    <property type="entry name" value="GDC-P_N"/>
</dbReference>
<dbReference type="SUPFAM" id="SSF53383">
    <property type="entry name" value="PLP-dependent transferases"/>
    <property type="match status" value="1"/>
</dbReference>
<evidence type="ECO:0000313" key="3">
    <source>
        <dbReference type="EMBL" id="SHF09026.1"/>
    </source>
</evidence>
<dbReference type="InterPro" id="IPR015421">
    <property type="entry name" value="PyrdxlP-dep_Trfase_major"/>
</dbReference>